<evidence type="ECO:0000313" key="2">
    <source>
        <dbReference type="Proteomes" id="UP000051036"/>
    </source>
</evidence>
<protein>
    <submittedName>
        <fullName evidence="1">Uncharacterized protein</fullName>
    </submittedName>
</protein>
<dbReference type="EMBL" id="AZFM01000033">
    <property type="protein sequence ID" value="KRL89026.1"/>
    <property type="molecule type" value="Genomic_DNA"/>
</dbReference>
<dbReference type="PATRIC" id="fig|1423763.3.peg.1196"/>
<sequence>MLLGCTQFKIAGPRIIPESSCPITAGKLKRANSCPNRTVASKNKISSPINSIFFLSLKNAGEKKKLPRRLLTQISKS</sequence>
<reference evidence="1 2" key="1">
    <citation type="journal article" date="2015" name="Genome Announc.">
        <title>Expanding the biotechnology potential of lactobacilli through comparative genomics of 213 strains and associated genera.</title>
        <authorList>
            <person name="Sun Z."/>
            <person name="Harris H.M."/>
            <person name="McCann A."/>
            <person name="Guo C."/>
            <person name="Argimon S."/>
            <person name="Zhang W."/>
            <person name="Yang X."/>
            <person name="Jeffery I.B."/>
            <person name="Cooney J.C."/>
            <person name="Kagawa T.F."/>
            <person name="Liu W."/>
            <person name="Song Y."/>
            <person name="Salvetti E."/>
            <person name="Wrobel A."/>
            <person name="Rasinkangas P."/>
            <person name="Parkhill J."/>
            <person name="Rea M.C."/>
            <person name="O'Sullivan O."/>
            <person name="Ritari J."/>
            <person name="Douillard F.P."/>
            <person name="Paul Ross R."/>
            <person name="Yang R."/>
            <person name="Briner A.E."/>
            <person name="Felis G.E."/>
            <person name="de Vos W.M."/>
            <person name="Barrangou R."/>
            <person name="Klaenhammer T.R."/>
            <person name="Caufield P.W."/>
            <person name="Cui Y."/>
            <person name="Zhang H."/>
            <person name="O'Toole P.W."/>
        </authorList>
    </citation>
    <scope>NUCLEOTIDE SEQUENCE [LARGE SCALE GENOMIC DNA]</scope>
    <source>
        <strain evidence="1 2">DSM 16043</strain>
    </source>
</reference>
<proteinExistence type="predicted"/>
<evidence type="ECO:0000313" key="1">
    <source>
        <dbReference type="EMBL" id="KRL89026.1"/>
    </source>
</evidence>
<organism evidence="1 2">
    <name type="scientific">Lactobacillus kalixensis DSM 16043</name>
    <dbReference type="NCBI Taxonomy" id="1423763"/>
    <lineage>
        <taxon>Bacteria</taxon>
        <taxon>Bacillati</taxon>
        <taxon>Bacillota</taxon>
        <taxon>Bacilli</taxon>
        <taxon>Lactobacillales</taxon>
        <taxon>Lactobacillaceae</taxon>
        <taxon>Lactobacillus</taxon>
    </lineage>
</organism>
<dbReference type="Proteomes" id="UP000051036">
    <property type="component" value="Unassembled WGS sequence"/>
</dbReference>
<dbReference type="AlphaFoldDB" id="A0A0R1UER1"/>
<keyword evidence="2" id="KW-1185">Reference proteome</keyword>
<name>A0A0R1UER1_9LACO</name>
<gene>
    <name evidence="1" type="ORF">FC46_GL001179</name>
</gene>
<accession>A0A0R1UER1</accession>
<comment type="caution">
    <text evidence="1">The sequence shown here is derived from an EMBL/GenBank/DDBJ whole genome shotgun (WGS) entry which is preliminary data.</text>
</comment>